<reference evidence="2 3" key="1">
    <citation type="journal article" date="2015" name="Genome Announc.">
        <title>Expanding the biotechnology potential of lactobacilli through comparative genomics of 213 strains and associated genera.</title>
        <authorList>
            <person name="Sun Z."/>
            <person name="Harris H.M."/>
            <person name="McCann A."/>
            <person name="Guo C."/>
            <person name="Argimon S."/>
            <person name="Zhang W."/>
            <person name="Yang X."/>
            <person name="Jeffery I.B."/>
            <person name="Cooney J.C."/>
            <person name="Kagawa T.F."/>
            <person name="Liu W."/>
            <person name="Song Y."/>
            <person name="Salvetti E."/>
            <person name="Wrobel A."/>
            <person name="Rasinkangas P."/>
            <person name="Parkhill J."/>
            <person name="Rea M.C."/>
            <person name="O'Sullivan O."/>
            <person name="Ritari J."/>
            <person name="Douillard F.P."/>
            <person name="Paul Ross R."/>
            <person name="Yang R."/>
            <person name="Briner A.E."/>
            <person name="Felis G.E."/>
            <person name="de Vos W.M."/>
            <person name="Barrangou R."/>
            <person name="Klaenhammer T.R."/>
            <person name="Caufield P.W."/>
            <person name="Cui Y."/>
            <person name="Zhang H."/>
            <person name="O'Toole P.W."/>
        </authorList>
    </citation>
    <scope>NUCLEOTIDE SEQUENCE [LARGE SCALE GENOMIC DNA]</scope>
    <source>
        <strain evidence="2 3">DSM 19972</strain>
    </source>
</reference>
<dbReference type="InterPro" id="IPR019405">
    <property type="entry name" value="Lactonase_7-beta_prop"/>
</dbReference>
<evidence type="ECO:0000313" key="3">
    <source>
        <dbReference type="Proteomes" id="UP000051686"/>
    </source>
</evidence>
<accession>A0A0R1M9Q8</accession>
<evidence type="ECO:0000256" key="1">
    <source>
        <dbReference type="ARBA" id="ARBA00005564"/>
    </source>
</evidence>
<name>A0A0R1M9Q8_9LACO</name>
<comment type="caution">
    <text evidence="2">The sequence shown here is derived from an EMBL/GenBank/DDBJ whole genome shotgun (WGS) entry which is preliminary data.</text>
</comment>
<dbReference type="Gene3D" id="2.130.10.10">
    <property type="entry name" value="YVTN repeat-like/Quinoprotein amine dehydrogenase"/>
    <property type="match status" value="1"/>
</dbReference>
<dbReference type="PANTHER" id="PTHR30344:SF1">
    <property type="entry name" value="6-PHOSPHOGLUCONOLACTONASE"/>
    <property type="match status" value="1"/>
</dbReference>
<proteinExistence type="inferred from homology"/>
<organism evidence="2 3">
    <name type="scientific">Liquorilactobacillus oeni DSM 19972</name>
    <dbReference type="NCBI Taxonomy" id="1423777"/>
    <lineage>
        <taxon>Bacteria</taxon>
        <taxon>Bacillati</taxon>
        <taxon>Bacillota</taxon>
        <taxon>Bacilli</taxon>
        <taxon>Lactobacillales</taxon>
        <taxon>Lactobacillaceae</taxon>
        <taxon>Liquorilactobacillus</taxon>
    </lineage>
</organism>
<gene>
    <name evidence="2" type="ORF">FD46_GL001927</name>
</gene>
<dbReference type="InterPro" id="IPR050282">
    <property type="entry name" value="Cycloisomerase_2"/>
</dbReference>
<dbReference type="GO" id="GO:0017057">
    <property type="term" value="F:6-phosphogluconolactonase activity"/>
    <property type="evidence" value="ECO:0007669"/>
    <property type="project" value="TreeGrafter"/>
</dbReference>
<dbReference type="SUPFAM" id="SSF51004">
    <property type="entry name" value="C-terminal (heme d1) domain of cytochrome cd1-nitrite reductase"/>
    <property type="match status" value="1"/>
</dbReference>
<dbReference type="Proteomes" id="UP000051686">
    <property type="component" value="Unassembled WGS sequence"/>
</dbReference>
<dbReference type="AlphaFoldDB" id="A0A0R1M9Q8"/>
<dbReference type="InterPro" id="IPR011048">
    <property type="entry name" value="Haem_d1_sf"/>
</dbReference>
<dbReference type="InterPro" id="IPR015943">
    <property type="entry name" value="WD40/YVTN_repeat-like_dom_sf"/>
</dbReference>
<evidence type="ECO:0000313" key="2">
    <source>
        <dbReference type="EMBL" id="KRL04790.1"/>
    </source>
</evidence>
<comment type="similarity">
    <text evidence="1">Belongs to the cycloisomerase 2 family.</text>
</comment>
<dbReference type="PANTHER" id="PTHR30344">
    <property type="entry name" value="6-PHOSPHOGLUCONOLACTONASE-RELATED"/>
    <property type="match status" value="1"/>
</dbReference>
<dbReference type="EMBL" id="AZEH01000039">
    <property type="protein sequence ID" value="KRL04790.1"/>
    <property type="molecule type" value="Genomic_DNA"/>
</dbReference>
<dbReference type="GO" id="GO:0005829">
    <property type="term" value="C:cytosol"/>
    <property type="evidence" value="ECO:0007669"/>
    <property type="project" value="TreeGrafter"/>
</dbReference>
<keyword evidence="3" id="KW-1185">Reference proteome</keyword>
<dbReference type="Pfam" id="PF10282">
    <property type="entry name" value="Lactonase"/>
    <property type="match status" value="1"/>
</dbReference>
<protein>
    <submittedName>
        <fullName evidence="2">6-phosphogluconolactonase</fullName>
    </submittedName>
</protein>
<dbReference type="PATRIC" id="fig|1423777.3.peg.1984"/>
<sequence>MNSLKQTLFFGTYTKKSSVGIYRSELDTQKAHLSLPSAFIQIENPTYLQTTSTGNLYTVSKKGKKGGVAGFSFGSNNASPQFVSEVLTTGAPPCYVGWDHERKMVYTANFHKGTLNIFKTLDGKLVQLKEIKYTGHGPRKEQDQARIHYADLTPDRRLIVCDLGSDCVYLYDFTDTKLKLASTYKTEPGFAPRHIVFHPNQKFAFLVGELSNQVSVLEYDKKSGCLRHKSTLSTLPSQWQGQNGAAAVRISKDGNFLYVSNRGHNSIAIFSIAPDGTLKQIGFTPVQGEFPRDFALDPTDHFLVVVNQKTNNATLFERSLKTGQLICKQKDIPVPEGVCVSFSKF</sequence>
<dbReference type="STRING" id="1423777.FD46_GL001927"/>